<dbReference type="PANTHER" id="PTHR24269">
    <property type="entry name" value="KREMEN PROTEIN"/>
    <property type="match status" value="1"/>
</dbReference>
<feature type="domain" description="WSC" evidence="7">
    <location>
        <begin position="113"/>
        <end position="210"/>
    </location>
</feature>
<evidence type="ECO:0000256" key="5">
    <source>
        <dbReference type="ARBA" id="ARBA00023136"/>
    </source>
</evidence>
<keyword evidence="6" id="KW-0325">Glycoprotein</keyword>
<dbReference type="AlphaFoldDB" id="A0A8S4NAI9"/>
<keyword evidence="9" id="KW-1185">Reference proteome</keyword>
<name>A0A8S4NAI9_OWEFU</name>
<sequence>MMLLEDSQLVSKMILLLTISVMYNIQETDGSTGGTCGKKVCTRQDLGEIKEMLPNIREEVNTQTKAIVNIKEELSKMKHEISSYQAEMKRDISSLKADVRSDILALKNAILKPAHYIGCFADSLSSRDLPNGAGTGGFPHIDAMTIAKCNNVCRSQGFKYAGSQFGEQCFCGNDFGSQGKVADSECNVKCQGNSEEVCGGGFRNSIHLVRYF</sequence>
<dbReference type="Pfam" id="PF01822">
    <property type="entry name" value="WSC"/>
    <property type="match status" value="1"/>
</dbReference>
<dbReference type="SMART" id="SM00321">
    <property type="entry name" value="WSC"/>
    <property type="match status" value="1"/>
</dbReference>
<reference evidence="8" key="1">
    <citation type="submission" date="2022-03" db="EMBL/GenBank/DDBJ databases">
        <authorList>
            <person name="Martin C."/>
        </authorList>
    </citation>
    <scope>NUCLEOTIDE SEQUENCE</scope>
</reference>
<dbReference type="OrthoDB" id="6064659at2759"/>
<dbReference type="GO" id="GO:0005886">
    <property type="term" value="C:plasma membrane"/>
    <property type="evidence" value="ECO:0007669"/>
    <property type="project" value="TreeGrafter"/>
</dbReference>
<dbReference type="InterPro" id="IPR002889">
    <property type="entry name" value="WSC_carb-bd"/>
</dbReference>
<keyword evidence="5" id="KW-0472">Membrane</keyword>
<evidence type="ECO:0000256" key="2">
    <source>
        <dbReference type="ARBA" id="ARBA00022692"/>
    </source>
</evidence>
<evidence type="ECO:0000256" key="1">
    <source>
        <dbReference type="ARBA" id="ARBA00004167"/>
    </source>
</evidence>
<accession>A0A8S4NAI9</accession>
<dbReference type="PANTHER" id="PTHR24269:SF16">
    <property type="entry name" value="PROTEIN SLG1"/>
    <property type="match status" value="1"/>
</dbReference>
<proteinExistence type="predicted"/>
<evidence type="ECO:0000259" key="7">
    <source>
        <dbReference type="PROSITE" id="PS51212"/>
    </source>
</evidence>
<comment type="caution">
    <text evidence="8">The sequence shown here is derived from an EMBL/GenBank/DDBJ whole genome shotgun (WGS) entry which is preliminary data.</text>
</comment>
<dbReference type="Proteomes" id="UP000749559">
    <property type="component" value="Unassembled WGS sequence"/>
</dbReference>
<keyword evidence="4" id="KW-1133">Transmembrane helix</keyword>
<dbReference type="EMBL" id="CAIIXF020000002">
    <property type="protein sequence ID" value="CAH1778019.1"/>
    <property type="molecule type" value="Genomic_DNA"/>
</dbReference>
<dbReference type="InterPro" id="IPR051836">
    <property type="entry name" value="Kremen_rcpt"/>
</dbReference>
<organism evidence="8 9">
    <name type="scientific">Owenia fusiformis</name>
    <name type="common">Polychaete worm</name>
    <dbReference type="NCBI Taxonomy" id="6347"/>
    <lineage>
        <taxon>Eukaryota</taxon>
        <taxon>Metazoa</taxon>
        <taxon>Spiralia</taxon>
        <taxon>Lophotrochozoa</taxon>
        <taxon>Annelida</taxon>
        <taxon>Polychaeta</taxon>
        <taxon>Sedentaria</taxon>
        <taxon>Canalipalpata</taxon>
        <taxon>Sabellida</taxon>
        <taxon>Oweniida</taxon>
        <taxon>Oweniidae</taxon>
        <taxon>Owenia</taxon>
    </lineage>
</organism>
<evidence type="ECO:0000256" key="6">
    <source>
        <dbReference type="ARBA" id="ARBA00023180"/>
    </source>
</evidence>
<dbReference type="PROSITE" id="PS51212">
    <property type="entry name" value="WSC"/>
    <property type="match status" value="1"/>
</dbReference>
<evidence type="ECO:0000256" key="4">
    <source>
        <dbReference type="ARBA" id="ARBA00022989"/>
    </source>
</evidence>
<gene>
    <name evidence="8" type="ORF">OFUS_LOCUS4993</name>
</gene>
<protein>
    <recommendedName>
        <fullName evidence="7">WSC domain-containing protein</fullName>
    </recommendedName>
</protein>
<keyword evidence="2" id="KW-0812">Transmembrane</keyword>
<evidence type="ECO:0000313" key="9">
    <source>
        <dbReference type="Proteomes" id="UP000749559"/>
    </source>
</evidence>
<keyword evidence="3" id="KW-0732">Signal</keyword>
<comment type="subcellular location">
    <subcellularLocation>
        <location evidence="1">Membrane</location>
        <topology evidence="1">Single-pass membrane protein</topology>
    </subcellularLocation>
</comment>
<dbReference type="Gene3D" id="1.20.58.130">
    <property type="match status" value="1"/>
</dbReference>
<evidence type="ECO:0000313" key="8">
    <source>
        <dbReference type="EMBL" id="CAH1778019.1"/>
    </source>
</evidence>
<evidence type="ECO:0000256" key="3">
    <source>
        <dbReference type="ARBA" id="ARBA00022729"/>
    </source>
</evidence>